<dbReference type="InterPro" id="IPR000688">
    <property type="entry name" value="HypA/HybF"/>
</dbReference>
<keyword evidence="1 4" id="KW-0533">Nickel</keyword>
<dbReference type="Pfam" id="PF01155">
    <property type="entry name" value="HypA"/>
    <property type="match status" value="1"/>
</dbReference>
<dbReference type="PIRSF" id="PIRSF004761">
    <property type="entry name" value="Hydrgn_mat_HypA"/>
    <property type="match status" value="1"/>
</dbReference>
<keyword evidence="3 4" id="KW-0862">Zinc</keyword>
<feature type="binding site" evidence="4">
    <location>
        <position position="75"/>
    </location>
    <ligand>
        <name>Zn(2+)</name>
        <dbReference type="ChEBI" id="CHEBI:29105"/>
    </ligand>
</feature>
<dbReference type="GO" id="GO:0016151">
    <property type="term" value="F:nickel cation binding"/>
    <property type="evidence" value="ECO:0007669"/>
    <property type="project" value="UniProtKB-UniRule"/>
</dbReference>
<comment type="similarity">
    <text evidence="4">Belongs to the HypA/HybF family.</text>
</comment>
<dbReference type="GO" id="GO:0051604">
    <property type="term" value="P:protein maturation"/>
    <property type="evidence" value="ECO:0007669"/>
    <property type="project" value="InterPro"/>
</dbReference>
<protein>
    <recommendedName>
        <fullName evidence="4">Hydrogenase maturation factor HypA</fullName>
    </recommendedName>
</protein>
<comment type="function">
    <text evidence="4">Involved in the maturation of [NiFe] hydrogenases. Required for nickel insertion into the metal center of the hydrogenase.</text>
</comment>
<evidence type="ECO:0000313" key="5">
    <source>
        <dbReference type="EMBL" id="SDF64310.1"/>
    </source>
</evidence>
<dbReference type="OrthoDB" id="36835at2157"/>
<feature type="binding site" evidence="4">
    <location>
        <position position="73"/>
    </location>
    <ligand>
        <name>Zn(2+)</name>
        <dbReference type="ChEBI" id="CHEBI:29105"/>
    </ligand>
</feature>
<dbReference type="EMBL" id="FNBK01000008">
    <property type="protein sequence ID" value="SDF64310.1"/>
    <property type="molecule type" value="Genomic_DNA"/>
</dbReference>
<sequence length="126" mass="13362">MHELTVARRLVDRAVATARDHDADRIDALTVRIGAATHVVPDQIAFCIETIAEGTPAEDATVRFERVPARGECACGWAGELDTLADTVAGAPDRRCPECGGGVTLTAGTECGLTRIETPDPRDTHP</sequence>
<dbReference type="HAMAP" id="MF_00213">
    <property type="entry name" value="HypA_HybF"/>
    <property type="match status" value="1"/>
</dbReference>
<evidence type="ECO:0000256" key="2">
    <source>
        <dbReference type="ARBA" id="ARBA00022723"/>
    </source>
</evidence>
<feature type="binding site" evidence="4">
    <location>
        <position position="2"/>
    </location>
    <ligand>
        <name>Ni(2+)</name>
        <dbReference type="ChEBI" id="CHEBI:49786"/>
    </ligand>
</feature>
<reference evidence="6" key="1">
    <citation type="submission" date="2016-10" db="EMBL/GenBank/DDBJ databases">
        <authorList>
            <person name="Varghese N."/>
            <person name="Submissions S."/>
        </authorList>
    </citation>
    <scope>NUCLEOTIDE SEQUENCE [LARGE SCALE GENOMIC DNA]</scope>
    <source>
        <strain evidence="6">IBRC-M 10760</strain>
    </source>
</reference>
<dbReference type="PANTHER" id="PTHR34535">
    <property type="entry name" value="HYDROGENASE MATURATION FACTOR HYPA"/>
    <property type="match status" value="1"/>
</dbReference>
<dbReference type="Gene3D" id="3.30.2320.80">
    <property type="match status" value="1"/>
</dbReference>
<proteinExistence type="inferred from homology"/>
<feature type="binding site" evidence="4">
    <location>
        <position position="96"/>
    </location>
    <ligand>
        <name>Zn(2+)</name>
        <dbReference type="ChEBI" id="CHEBI:29105"/>
    </ligand>
</feature>
<dbReference type="Proteomes" id="UP000199076">
    <property type="component" value="Unassembled WGS sequence"/>
</dbReference>
<accession>A0A1G7MTC5</accession>
<evidence type="ECO:0000256" key="4">
    <source>
        <dbReference type="HAMAP-Rule" id="MF_00213"/>
    </source>
</evidence>
<dbReference type="GO" id="GO:0008270">
    <property type="term" value="F:zinc ion binding"/>
    <property type="evidence" value="ECO:0007669"/>
    <property type="project" value="UniProtKB-UniRule"/>
</dbReference>
<evidence type="ECO:0000256" key="3">
    <source>
        <dbReference type="ARBA" id="ARBA00022833"/>
    </source>
</evidence>
<name>A0A1G7MTC5_9EURY</name>
<dbReference type="AlphaFoldDB" id="A0A1G7MTC5"/>
<dbReference type="RefSeq" id="WP_092692141.1">
    <property type="nucleotide sequence ID" value="NZ_FNBK01000008.1"/>
</dbReference>
<dbReference type="STRING" id="660518.SAMN05216218_10838"/>
<keyword evidence="2 4" id="KW-0479">Metal-binding</keyword>
<keyword evidence="6" id="KW-1185">Reference proteome</keyword>
<feature type="binding site" evidence="4">
    <location>
        <position position="99"/>
    </location>
    <ligand>
        <name>Zn(2+)</name>
        <dbReference type="ChEBI" id="CHEBI:29105"/>
    </ligand>
</feature>
<evidence type="ECO:0000313" key="6">
    <source>
        <dbReference type="Proteomes" id="UP000199076"/>
    </source>
</evidence>
<evidence type="ECO:0000256" key="1">
    <source>
        <dbReference type="ARBA" id="ARBA00022596"/>
    </source>
</evidence>
<gene>
    <name evidence="4" type="primary">hypA</name>
    <name evidence="5" type="ORF">SAMN05216218_10838</name>
</gene>
<organism evidence="5 6">
    <name type="scientific">Halorientalis regularis</name>
    <dbReference type="NCBI Taxonomy" id="660518"/>
    <lineage>
        <taxon>Archaea</taxon>
        <taxon>Methanobacteriati</taxon>
        <taxon>Methanobacteriota</taxon>
        <taxon>Stenosarchaea group</taxon>
        <taxon>Halobacteria</taxon>
        <taxon>Halobacteriales</taxon>
        <taxon>Haloarculaceae</taxon>
        <taxon>Halorientalis</taxon>
    </lineage>
</organism>
<dbReference type="PANTHER" id="PTHR34535:SF3">
    <property type="entry name" value="HYDROGENASE MATURATION FACTOR HYPA"/>
    <property type="match status" value="1"/>
</dbReference>